<dbReference type="Proteomes" id="UP000824120">
    <property type="component" value="Chromosome 7"/>
</dbReference>
<evidence type="ECO:0000256" key="1">
    <source>
        <dbReference type="ARBA" id="ARBA00004141"/>
    </source>
</evidence>
<dbReference type="PROSITE" id="PS50850">
    <property type="entry name" value="MFS"/>
    <property type="match status" value="1"/>
</dbReference>
<evidence type="ECO:0000256" key="7">
    <source>
        <dbReference type="SAM" id="Phobius"/>
    </source>
</evidence>
<dbReference type="PROSITE" id="PS00217">
    <property type="entry name" value="SUGAR_TRANSPORT_2"/>
    <property type="match status" value="1"/>
</dbReference>
<dbReference type="InterPro" id="IPR005829">
    <property type="entry name" value="Sugar_transporter_CS"/>
</dbReference>
<feature type="transmembrane region" description="Helical" evidence="7">
    <location>
        <begin position="180"/>
        <end position="203"/>
    </location>
</feature>
<feature type="transmembrane region" description="Helical" evidence="7">
    <location>
        <begin position="368"/>
        <end position="390"/>
    </location>
</feature>
<evidence type="ECO:0000256" key="6">
    <source>
        <dbReference type="ARBA" id="ARBA00044504"/>
    </source>
</evidence>
<dbReference type="GO" id="GO:0015149">
    <property type="term" value="F:hexose transmembrane transporter activity"/>
    <property type="evidence" value="ECO:0007669"/>
    <property type="project" value="TreeGrafter"/>
</dbReference>
<comment type="caution">
    <text evidence="9">The sequence shown here is derived from an EMBL/GenBank/DDBJ whole genome shotgun (WGS) entry which is preliminary data.</text>
</comment>
<organism evidence="9 10">
    <name type="scientific">Solanum commersonii</name>
    <name type="common">Commerson's wild potato</name>
    <name type="synonym">Commerson's nightshade</name>
    <dbReference type="NCBI Taxonomy" id="4109"/>
    <lineage>
        <taxon>Eukaryota</taxon>
        <taxon>Viridiplantae</taxon>
        <taxon>Streptophyta</taxon>
        <taxon>Embryophyta</taxon>
        <taxon>Tracheophyta</taxon>
        <taxon>Spermatophyta</taxon>
        <taxon>Magnoliopsida</taxon>
        <taxon>eudicotyledons</taxon>
        <taxon>Gunneridae</taxon>
        <taxon>Pentapetalae</taxon>
        <taxon>asterids</taxon>
        <taxon>lamiids</taxon>
        <taxon>Solanales</taxon>
        <taxon>Solanaceae</taxon>
        <taxon>Solanoideae</taxon>
        <taxon>Solaneae</taxon>
        <taxon>Solanum</taxon>
    </lineage>
</organism>
<dbReference type="AlphaFoldDB" id="A0A9J5Y5H7"/>
<evidence type="ECO:0000313" key="9">
    <source>
        <dbReference type="EMBL" id="KAG5595274.1"/>
    </source>
</evidence>
<dbReference type="InterPro" id="IPR005828">
    <property type="entry name" value="MFS_sugar_transport-like"/>
</dbReference>
<dbReference type="Gene3D" id="1.20.1250.20">
    <property type="entry name" value="MFS general substrate transporter like domains"/>
    <property type="match status" value="1"/>
</dbReference>
<comment type="similarity">
    <text evidence="6">Belongs to the major facilitator superfamily. Phosphate:H(+) symporter (TC 2.A.1.9) family.</text>
</comment>
<dbReference type="InterPro" id="IPR003663">
    <property type="entry name" value="Sugar/inositol_transpt"/>
</dbReference>
<keyword evidence="3 7" id="KW-0812">Transmembrane</keyword>
<evidence type="ECO:0000313" key="10">
    <source>
        <dbReference type="Proteomes" id="UP000824120"/>
    </source>
</evidence>
<feature type="transmembrane region" description="Helical" evidence="7">
    <location>
        <begin position="299"/>
        <end position="318"/>
    </location>
</feature>
<sequence length="503" mass="55734">MSYYAYLYIHGLGGKLKVVSLINEFVVFANIVSLFVFYLEYRRMAEFRALLLRKAVFDNVPDKDLLESQGTEEILPERFSSDTATMEKRKEYLHYKTLIALLLTNLFSSATAKTLAGMLAGRFLVGLGLGMGPPVASLYVAEVSPAHVRGTYGSLIQIATCLGLMAALVIGIPVKNIVGWWRVCFWVSTIPAAILALAMMFCVESPHWLYKRGKLAEAEFEFERLLGSSHVKSAMLELSKSDRGDETESIKISELLHGRHSRVVFIGATLFALQQLSGINAVFYFSSTVFRRAGVSSNLGNVFIGIANLTGSIVALVLMDKLGRKVLLHWSFFGMTVFLTGCYVLYTASLLIVLGFDVIELRVFRKQPLYLHEVVALAMALQVFASSGIASNYGAFYFSVGGMLLFVLTFAVGAGPVPGLLLPEIFPSRIRAKAMAFCMSVHWVVNFFVGLMFLRLLDQLGPHLLYSIFGTFCMMAVVFVKRNVMETKGKSLQEIEIALLPQE</sequence>
<dbReference type="GO" id="GO:0016020">
    <property type="term" value="C:membrane"/>
    <property type="evidence" value="ECO:0007669"/>
    <property type="project" value="UniProtKB-SubCell"/>
</dbReference>
<dbReference type="Pfam" id="PF00083">
    <property type="entry name" value="Sugar_tr"/>
    <property type="match status" value="1"/>
</dbReference>
<comment type="subcellular location">
    <subcellularLocation>
        <location evidence="1">Membrane</location>
        <topology evidence="1">Multi-pass membrane protein</topology>
    </subcellularLocation>
</comment>
<gene>
    <name evidence="9" type="ORF">H5410_036506</name>
</gene>
<feature type="transmembrane region" description="Helical" evidence="7">
    <location>
        <begin position="152"/>
        <end position="174"/>
    </location>
</feature>
<feature type="transmembrane region" description="Helical" evidence="7">
    <location>
        <begin position="463"/>
        <end position="480"/>
    </location>
</feature>
<feature type="domain" description="Major facilitator superfamily (MFS) profile" evidence="8">
    <location>
        <begin position="26"/>
        <end position="488"/>
    </location>
</feature>
<proteinExistence type="inferred from homology"/>
<keyword evidence="4 7" id="KW-1133">Transmembrane helix</keyword>
<reference evidence="9 10" key="1">
    <citation type="submission" date="2020-09" db="EMBL/GenBank/DDBJ databases">
        <title>De no assembly of potato wild relative species, Solanum commersonii.</title>
        <authorList>
            <person name="Cho K."/>
        </authorList>
    </citation>
    <scope>NUCLEOTIDE SEQUENCE [LARGE SCALE GENOMIC DNA]</scope>
    <source>
        <strain evidence="9">LZ3.2</strain>
        <tissue evidence="9">Leaf</tissue>
    </source>
</reference>
<evidence type="ECO:0000256" key="2">
    <source>
        <dbReference type="ARBA" id="ARBA00022448"/>
    </source>
</evidence>
<name>A0A9J5Y5H7_SOLCO</name>
<dbReference type="PROSITE" id="PS00216">
    <property type="entry name" value="SUGAR_TRANSPORT_1"/>
    <property type="match status" value="1"/>
</dbReference>
<dbReference type="InterPro" id="IPR020846">
    <property type="entry name" value="MFS_dom"/>
</dbReference>
<dbReference type="SUPFAM" id="SSF103473">
    <property type="entry name" value="MFS general substrate transporter"/>
    <property type="match status" value="1"/>
</dbReference>
<evidence type="ECO:0000256" key="4">
    <source>
        <dbReference type="ARBA" id="ARBA00022989"/>
    </source>
</evidence>
<feature type="transmembrane region" description="Helical" evidence="7">
    <location>
        <begin position="396"/>
        <end position="422"/>
    </location>
</feature>
<dbReference type="PRINTS" id="PR00171">
    <property type="entry name" value="SUGRTRNSPORT"/>
</dbReference>
<feature type="transmembrane region" description="Helical" evidence="7">
    <location>
        <begin position="434"/>
        <end position="457"/>
    </location>
</feature>
<dbReference type="InterPro" id="IPR036259">
    <property type="entry name" value="MFS_trans_sf"/>
</dbReference>
<evidence type="ECO:0000259" key="8">
    <source>
        <dbReference type="PROSITE" id="PS50850"/>
    </source>
</evidence>
<dbReference type="InterPro" id="IPR045263">
    <property type="entry name" value="GLUT"/>
</dbReference>
<dbReference type="PANTHER" id="PTHR23503">
    <property type="entry name" value="SOLUTE CARRIER FAMILY 2"/>
    <property type="match status" value="1"/>
</dbReference>
<evidence type="ECO:0000256" key="3">
    <source>
        <dbReference type="ARBA" id="ARBA00022692"/>
    </source>
</evidence>
<feature type="transmembrane region" description="Helical" evidence="7">
    <location>
        <begin position="20"/>
        <end position="39"/>
    </location>
</feature>
<keyword evidence="5 7" id="KW-0472">Membrane</keyword>
<protein>
    <recommendedName>
        <fullName evidence="8">Major facilitator superfamily (MFS) profile domain-containing protein</fullName>
    </recommendedName>
</protein>
<keyword evidence="10" id="KW-1185">Reference proteome</keyword>
<dbReference type="EMBL" id="JACXVP010000007">
    <property type="protein sequence ID" value="KAG5595274.1"/>
    <property type="molecule type" value="Genomic_DNA"/>
</dbReference>
<keyword evidence="2" id="KW-0813">Transport</keyword>
<evidence type="ECO:0000256" key="5">
    <source>
        <dbReference type="ARBA" id="ARBA00023136"/>
    </source>
</evidence>
<dbReference type="OrthoDB" id="6612291at2759"/>
<dbReference type="PANTHER" id="PTHR23503:SF8">
    <property type="entry name" value="FACILITATED GLUCOSE TRANSPORTER PROTEIN 1"/>
    <property type="match status" value="1"/>
</dbReference>
<feature type="transmembrane region" description="Helical" evidence="7">
    <location>
        <begin position="118"/>
        <end position="140"/>
    </location>
</feature>
<accession>A0A9J5Y5H7</accession>
<feature type="transmembrane region" description="Helical" evidence="7">
    <location>
        <begin position="330"/>
        <end position="356"/>
    </location>
</feature>